<evidence type="ECO:0000256" key="3">
    <source>
        <dbReference type="ARBA" id="ARBA00023002"/>
    </source>
</evidence>
<dbReference type="NCBIfam" id="TIGR03860">
    <property type="entry name" value="FMN_nitrolo"/>
    <property type="match status" value="1"/>
</dbReference>
<dbReference type="Pfam" id="PF00296">
    <property type="entry name" value="Bac_luciferase"/>
    <property type="match status" value="1"/>
</dbReference>
<dbReference type="Proteomes" id="UP001501645">
    <property type="component" value="Unassembled WGS sequence"/>
</dbReference>
<dbReference type="Gene3D" id="3.20.20.30">
    <property type="entry name" value="Luciferase-like domain"/>
    <property type="match status" value="1"/>
</dbReference>
<dbReference type="InterPro" id="IPR036661">
    <property type="entry name" value="Luciferase-like_sf"/>
</dbReference>
<organism evidence="7 8">
    <name type="scientific">Microbacterium gilvum</name>
    <dbReference type="NCBI Taxonomy" id="1336204"/>
    <lineage>
        <taxon>Bacteria</taxon>
        <taxon>Bacillati</taxon>
        <taxon>Actinomycetota</taxon>
        <taxon>Actinomycetes</taxon>
        <taxon>Micrococcales</taxon>
        <taxon>Microbacteriaceae</taxon>
        <taxon>Microbacterium</taxon>
    </lineage>
</organism>
<keyword evidence="8" id="KW-1185">Reference proteome</keyword>
<keyword evidence="1" id="KW-0285">Flavoprotein</keyword>
<evidence type="ECO:0000256" key="2">
    <source>
        <dbReference type="ARBA" id="ARBA00022643"/>
    </source>
</evidence>
<dbReference type="PIRSF" id="PIRSF000337">
    <property type="entry name" value="NTA_MOA"/>
    <property type="match status" value="1"/>
</dbReference>
<dbReference type="EMBL" id="BAABKO010000007">
    <property type="protein sequence ID" value="GAA4784833.1"/>
    <property type="molecule type" value="Genomic_DNA"/>
</dbReference>
<dbReference type="InterPro" id="IPR051260">
    <property type="entry name" value="Diverse_substr_monoxygenases"/>
</dbReference>
<evidence type="ECO:0000256" key="1">
    <source>
        <dbReference type="ARBA" id="ARBA00022630"/>
    </source>
</evidence>
<evidence type="ECO:0000313" key="8">
    <source>
        <dbReference type="Proteomes" id="UP001501645"/>
    </source>
</evidence>
<keyword evidence="4" id="KW-0503">Monooxygenase</keyword>
<gene>
    <name evidence="7" type="ORF">GCM10023351_33080</name>
</gene>
<dbReference type="InterPro" id="IPR011251">
    <property type="entry name" value="Luciferase-like_dom"/>
</dbReference>
<dbReference type="PANTHER" id="PTHR30011">
    <property type="entry name" value="ALKANESULFONATE MONOOXYGENASE-RELATED"/>
    <property type="match status" value="1"/>
</dbReference>
<dbReference type="SUPFAM" id="SSF51679">
    <property type="entry name" value="Bacterial luciferase-like"/>
    <property type="match status" value="1"/>
</dbReference>
<name>A0ABP9AQK3_9MICO</name>
<keyword evidence="3" id="KW-0560">Oxidoreductase</keyword>
<accession>A0ABP9AQK3</accession>
<evidence type="ECO:0000313" key="7">
    <source>
        <dbReference type="EMBL" id="GAA4784833.1"/>
    </source>
</evidence>
<comment type="similarity">
    <text evidence="5">Belongs to the NtaA/SnaA/DszA monooxygenase family.</text>
</comment>
<dbReference type="PANTHER" id="PTHR30011:SF16">
    <property type="entry name" value="C2H2 FINGER DOMAIN TRANSCRIPTION FACTOR (EUROFUNG)-RELATED"/>
    <property type="match status" value="1"/>
</dbReference>
<sequence>MSAVSDRRHIHLGLWLTYLSAAGWTAPDSRAEEVNGLEPYAEIARLAEDAKLDAVIRGDGVASHVLKADGPYAGSLELLTLLAALSARTSRIGLIGTASTTFSEPFTLARQFATIDHLSGGRAGWNIVTSSDGERNYGYETIPDQDERYARADEFLEVVERLWASWQPDAVRVDRATRTFVDPARVQAIDHDGAHFRVAGPLNVARSPQGRPVLIQAGSSERGRRFAAEHAEVIFTAQRELADGVAFAADLRDRVAAAGRDPGTTRILPGLGLYLAETETEALELYERELEVIDYDAARERLEKLLGGVDLSDVALDDRVPDDRWPDTAALARRQSRPQIFIDLSVRHGYTLRRVLQAVVAGFGHGRFVGTPEQAADRIVQWADAGAADGFVIFPSGGWQTIRLLAEQVVPILRERGRFREEYEGSTLRDHFGLPPVPAAVAPTLRRTAP</sequence>
<evidence type="ECO:0000256" key="5">
    <source>
        <dbReference type="ARBA" id="ARBA00033748"/>
    </source>
</evidence>
<proteinExistence type="inferred from homology"/>
<dbReference type="InterPro" id="IPR016215">
    <property type="entry name" value="NTA_MOA"/>
</dbReference>
<dbReference type="RefSeq" id="WP_345441801.1">
    <property type="nucleotide sequence ID" value="NZ_BAABKO010000007.1"/>
</dbReference>
<protein>
    <submittedName>
        <fullName evidence="7">LLM class flavin-dependent oxidoreductase</fullName>
    </submittedName>
</protein>
<reference evidence="8" key="1">
    <citation type="journal article" date="2019" name="Int. J. Syst. Evol. Microbiol.">
        <title>The Global Catalogue of Microorganisms (GCM) 10K type strain sequencing project: providing services to taxonomists for standard genome sequencing and annotation.</title>
        <authorList>
            <consortium name="The Broad Institute Genomics Platform"/>
            <consortium name="The Broad Institute Genome Sequencing Center for Infectious Disease"/>
            <person name="Wu L."/>
            <person name="Ma J."/>
        </authorList>
    </citation>
    <scope>NUCLEOTIDE SEQUENCE [LARGE SCALE GENOMIC DNA]</scope>
    <source>
        <strain evidence="8">JCM 18537</strain>
    </source>
</reference>
<evidence type="ECO:0000259" key="6">
    <source>
        <dbReference type="Pfam" id="PF00296"/>
    </source>
</evidence>
<keyword evidence="2" id="KW-0288">FMN</keyword>
<dbReference type="CDD" id="cd01095">
    <property type="entry name" value="Nitrilotriacetate_monoxgenase"/>
    <property type="match status" value="1"/>
</dbReference>
<feature type="domain" description="Luciferase-like" evidence="6">
    <location>
        <begin position="33"/>
        <end position="387"/>
    </location>
</feature>
<evidence type="ECO:0000256" key="4">
    <source>
        <dbReference type="ARBA" id="ARBA00023033"/>
    </source>
</evidence>
<comment type="caution">
    <text evidence="7">The sequence shown here is derived from an EMBL/GenBank/DDBJ whole genome shotgun (WGS) entry which is preliminary data.</text>
</comment>